<accession>A0A6F8YJD2</accession>
<evidence type="ECO:0000313" key="1">
    <source>
        <dbReference type="EMBL" id="BCB86078.1"/>
    </source>
</evidence>
<dbReference type="InterPro" id="IPR014729">
    <property type="entry name" value="Rossmann-like_a/b/a_fold"/>
</dbReference>
<sequence>MEEPSAWTATALNAVGDLLHWLTGDIWSLEVLPAEPPASGSQPAVQIMPADAVSLLSGGLDTLCGALLRLDQRESTLFLGHLDPSKAVRRAQNLVKAGLMTRRDDLNYLRFELRPMSPVRERTPRTRSLLFMAMAIVVAASGAGRVLVPENGFTSINPPLEPARGGPLTTRSTHPWTFHALRRLLNELGLEDVTVANPYEHLTKGELVAAALQPRNATDRELAAATLSCAMPNAGRPKGGNPNLNCGLCIACLVRRGAFITGGRRDETIYLVDTLTDEAKDRFIHSRRHDINAWTYATQAGFDEHRVLASGLWPPGTDFDAVLDICQRGLKELKRVRPA</sequence>
<keyword evidence="2" id="KW-1185">Reference proteome</keyword>
<dbReference type="Proteomes" id="UP000503011">
    <property type="component" value="Chromosome"/>
</dbReference>
<organism evidence="1 2">
    <name type="scientific">Phytohabitans suffuscus</name>
    <dbReference type="NCBI Taxonomy" id="624315"/>
    <lineage>
        <taxon>Bacteria</taxon>
        <taxon>Bacillati</taxon>
        <taxon>Actinomycetota</taxon>
        <taxon>Actinomycetes</taxon>
        <taxon>Micromonosporales</taxon>
        <taxon>Micromonosporaceae</taxon>
    </lineage>
</organism>
<dbReference type="AlphaFoldDB" id="A0A6F8YJD2"/>
<name>A0A6F8YJD2_9ACTN</name>
<evidence type="ECO:0000313" key="2">
    <source>
        <dbReference type="Proteomes" id="UP000503011"/>
    </source>
</evidence>
<protein>
    <recommendedName>
        <fullName evidence="3">7-cyano-7-deazaguanine synthase</fullName>
    </recommendedName>
</protein>
<reference evidence="1 2" key="2">
    <citation type="submission" date="2020-03" db="EMBL/GenBank/DDBJ databases">
        <authorList>
            <person name="Ichikawa N."/>
            <person name="Kimura A."/>
            <person name="Kitahashi Y."/>
            <person name="Uohara A."/>
        </authorList>
    </citation>
    <scope>NUCLEOTIDE SEQUENCE [LARGE SCALE GENOMIC DNA]</scope>
    <source>
        <strain evidence="1 2">NBRC 105367</strain>
    </source>
</reference>
<reference evidence="1 2" key="1">
    <citation type="submission" date="2020-03" db="EMBL/GenBank/DDBJ databases">
        <title>Whole genome shotgun sequence of Phytohabitans suffuscus NBRC 105367.</title>
        <authorList>
            <person name="Komaki H."/>
            <person name="Tamura T."/>
        </authorList>
    </citation>
    <scope>NUCLEOTIDE SEQUENCE [LARGE SCALE GENOMIC DNA]</scope>
    <source>
        <strain evidence="1 2">NBRC 105367</strain>
    </source>
</reference>
<evidence type="ECO:0008006" key="3">
    <source>
        <dbReference type="Google" id="ProtNLM"/>
    </source>
</evidence>
<gene>
    <name evidence="1" type="ORF">Psuf_033910</name>
</gene>
<dbReference type="KEGG" id="psuu:Psuf_033910"/>
<proteinExistence type="predicted"/>
<dbReference type="SUPFAM" id="SSF52402">
    <property type="entry name" value="Adenine nucleotide alpha hydrolases-like"/>
    <property type="match status" value="1"/>
</dbReference>
<dbReference type="EMBL" id="AP022871">
    <property type="protein sequence ID" value="BCB86078.1"/>
    <property type="molecule type" value="Genomic_DNA"/>
</dbReference>
<dbReference type="Gene3D" id="3.40.50.620">
    <property type="entry name" value="HUPs"/>
    <property type="match status" value="1"/>
</dbReference>